<dbReference type="STRING" id="112248.SAMN05444392_11913"/>
<dbReference type="AlphaFoldDB" id="A0A1M5B769"/>
<protein>
    <submittedName>
        <fullName evidence="1">Uncharacterized protein</fullName>
    </submittedName>
</protein>
<keyword evidence="2" id="KW-1185">Reference proteome</keyword>
<reference evidence="1 2" key="1">
    <citation type="submission" date="2016-11" db="EMBL/GenBank/DDBJ databases">
        <authorList>
            <person name="Jaros S."/>
            <person name="Januszkiewicz K."/>
            <person name="Wedrychowicz H."/>
        </authorList>
    </citation>
    <scope>NUCLEOTIDE SEQUENCE [LARGE SCALE GENOMIC DNA]</scope>
    <source>
        <strain evidence="1 2">DSM 44666</strain>
    </source>
</reference>
<evidence type="ECO:0000313" key="2">
    <source>
        <dbReference type="Proteomes" id="UP000184476"/>
    </source>
</evidence>
<organism evidence="1 2">
    <name type="scientific">Seinonella peptonophila</name>
    <dbReference type="NCBI Taxonomy" id="112248"/>
    <lineage>
        <taxon>Bacteria</taxon>
        <taxon>Bacillati</taxon>
        <taxon>Bacillota</taxon>
        <taxon>Bacilli</taxon>
        <taxon>Bacillales</taxon>
        <taxon>Thermoactinomycetaceae</taxon>
        <taxon>Seinonella</taxon>
    </lineage>
</organism>
<gene>
    <name evidence="1" type="ORF">SAMN05444392_11913</name>
</gene>
<sequence>MLLRDSEVAKQIRTYLLDTEEQSTHRKFIEFCDDYKLDIKVVQTTLTYYYQARNFMKNMGYSGNITQMLKDYFDQSEKKMIDRA</sequence>
<dbReference type="Proteomes" id="UP000184476">
    <property type="component" value="Unassembled WGS sequence"/>
</dbReference>
<accession>A0A1M5B769</accession>
<evidence type="ECO:0000313" key="1">
    <source>
        <dbReference type="EMBL" id="SHF38363.1"/>
    </source>
</evidence>
<proteinExistence type="predicted"/>
<dbReference type="EMBL" id="FQVL01000019">
    <property type="protein sequence ID" value="SHF38363.1"/>
    <property type="molecule type" value="Genomic_DNA"/>
</dbReference>
<name>A0A1M5B769_9BACL</name>